<evidence type="ECO:0000313" key="2">
    <source>
        <dbReference type="Proteomes" id="UP000031623"/>
    </source>
</evidence>
<dbReference type="Proteomes" id="UP000031623">
    <property type="component" value="Chromosome"/>
</dbReference>
<evidence type="ECO:0000313" key="1">
    <source>
        <dbReference type="EMBL" id="BAP56714.1"/>
    </source>
</evidence>
<dbReference type="KEGG" id="tig:THII_2417"/>
<protein>
    <submittedName>
        <fullName evidence="1">Uncharacterized protein</fullName>
    </submittedName>
</protein>
<dbReference type="AlphaFoldDB" id="A0A090AHG3"/>
<sequence length="379" mass="43523">MPLLTPAQWAYLLFWFIVMIPAESSTTFVIGKYAQSQTGHYANNLKLNKILRIPDADELEVTIRGKIEKCCQFKTITKKCCDYLTIYDNNEQEIGKFSGLINEHLYVTGSAIRVTFRSDRRTTDEGVKVTIAARLPASIFNEIKGQLLAVIEQFLTFGTTEAYIKIRYNLQSIKTLHTTLIQREEIAGIVNDIAEELLAIARSYQEIAALAPAIMAKHQEQFKVINDLKSKTSYTIEKIEQQQKKYQTLLEKSQQEVSSNQLNKSLEEQKTQFSIDSYNNILQTLYAQQAIWNKFYEAQEILEQKLKKYSEKISILLYILNINAQVYEQAANVALLHNTTIVSLNNLSHLTELQKIMTEIEGSENEITQWLSKIEQTQL</sequence>
<gene>
    <name evidence="1" type="ORF">THII_2417</name>
</gene>
<organism evidence="1 2">
    <name type="scientific">Thioploca ingrica</name>
    <dbReference type="NCBI Taxonomy" id="40754"/>
    <lineage>
        <taxon>Bacteria</taxon>
        <taxon>Pseudomonadati</taxon>
        <taxon>Pseudomonadota</taxon>
        <taxon>Gammaproteobacteria</taxon>
        <taxon>Thiotrichales</taxon>
        <taxon>Thiotrichaceae</taxon>
        <taxon>Thioploca</taxon>
    </lineage>
</organism>
<dbReference type="EMBL" id="AP014633">
    <property type="protein sequence ID" value="BAP56714.1"/>
    <property type="molecule type" value="Genomic_DNA"/>
</dbReference>
<dbReference type="OrthoDB" id="5624679at2"/>
<dbReference type="HOGENOM" id="CLU_729437_0_0_6"/>
<dbReference type="Gene3D" id="2.60.120.290">
    <property type="entry name" value="Spermadhesin, CUB domain"/>
    <property type="match status" value="1"/>
</dbReference>
<reference evidence="1 2" key="1">
    <citation type="journal article" date="2014" name="ISME J.">
        <title>Ecophysiology of Thioploca ingrica as revealed by the complete genome sequence supplemented with proteomic evidence.</title>
        <authorList>
            <person name="Kojima H."/>
            <person name="Ogura Y."/>
            <person name="Yamamoto N."/>
            <person name="Togashi T."/>
            <person name="Mori H."/>
            <person name="Watanabe T."/>
            <person name="Nemoto F."/>
            <person name="Kurokawa K."/>
            <person name="Hayashi T."/>
            <person name="Fukui M."/>
        </authorList>
    </citation>
    <scope>NUCLEOTIDE SEQUENCE [LARGE SCALE GENOMIC DNA]</scope>
</reference>
<keyword evidence="2" id="KW-1185">Reference proteome</keyword>
<dbReference type="InterPro" id="IPR035914">
    <property type="entry name" value="Sperma_CUB_dom_sf"/>
</dbReference>
<accession>A0A090AHG3</accession>
<name>A0A090AHG3_9GAMM</name>
<dbReference type="STRING" id="40754.THII_2417"/>
<proteinExistence type="predicted"/>
<dbReference type="SUPFAM" id="SSF49854">
    <property type="entry name" value="Spermadhesin, CUB domain"/>
    <property type="match status" value="1"/>
</dbReference>